<accession>A0A3N0Z0U2</accession>
<dbReference type="AlphaFoldDB" id="A0A3N0Z0U2"/>
<name>A0A3N0Z0U2_ANAGA</name>
<dbReference type="PANTHER" id="PTHR46957:SF2">
    <property type="entry name" value="RECEPTOR-TYPE TYROSINE-PROTEIN PHOSPHATASE BETA"/>
    <property type="match status" value="1"/>
</dbReference>
<evidence type="ECO:0000259" key="1">
    <source>
        <dbReference type="PROSITE" id="PS50853"/>
    </source>
</evidence>
<dbReference type="InterPro" id="IPR036116">
    <property type="entry name" value="FN3_sf"/>
</dbReference>
<dbReference type="GO" id="GO:0001525">
    <property type="term" value="P:angiogenesis"/>
    <property type="evidence" value="ECO:0007669"/>
    <property type="project" value="TreeGrafter"/>
</dbReference>
<dbReference type="EMBL" id="RJVU01017312">
    <property type="protein sequence ID" value="ROL52166.1"/>
    <property type="molecule type" value="Genomic_DNA"/>
</dbReference>
<dbReference type="InterPro" id="IPR003961">
    <property type="entry name" value="FN3_dom"/>
</dbReference>
<evidence type="ECO:0000313" key="3">
    <source>
        <dbReference type="Proteomes" id="UP000281406"/>
    </source>
</evidence>
<dbReference type="InterPro" id="IPR013783">
    <property type="entry name" value="Ig-like_fold"/>
</dbReference>
<dbReference type="SUPFAM" id="SSF49265">
    <property type="entry name" value="Fibronectin type III"/>
    <property type="match status" value="1"/>
</dbReference>
<dbReference type="OrthoDB" id="8948433at2759"/>
<keyword evidence="2" id="KW-0675">Receptor</keyword>
<protein>
    <submittedName>
        <fullName evidence="2">Receptor-type tyrosine-protein phosphatase beta</fullName>
    </submittedName>
</protein>
<dbReference type="GO" id="GO:0043235">
    <property type="term" value="C:receptor complex"/>
    <property type="evidence" value="ECO:0007669"/>
    <property type="project" value="TreeGrafter"/>
</dbReference>
<keyword evidence="3" id="KW-1185">Reference proteome</keyword>
<dbReference type="FunFam" id="2.60.40.10:FF:000369">
    <property type="entry name" value="Protein tyrosine phosphatase, receptor type B"/>
    <property type="match status" value="1"/>
</dbReference>
<dbReference type="PANTHER" id="PTHR46957">
    <property type="entry name" value="CYTOKINE RECEPTOR"/>
    <property type="match status" value="1"/>
</dbReference>
<reference evidence="2 3" key="1">
    <citation type="submission" date="2018-10" db="EMBL/GenBank/DDBJ databases">
        <title>Genome assembly for a Yunnan-Guizhou Plateau 3E fish, Anabarilius grahami (Regan), and its evolutionary and genetic applications.</title>
        <authorList>
            <person name="Jiang W."/>
        </authorList>
    </citation>
    <scope>NUCLEOTIDE SEQUENCE [LARGE SCALE GENOMIC DNA]</scope>
    <source>
        <strain evidence="2">AG-KIZ</strain>
        <tissue evidence="2">Muscle</tissue>
    </source>
</reference>
<comment type="caution">
    <text evidence="2">The sequence shown here is derived from an EMBL/GenBank/DDBJ whole genome shotgun (WGS) entry which is preliminary data.</text>
</comment>
<evidence type="ECO:0000313" key="2">
    <source>
        <dbReference type="EMBL" id="ROL52166.1"/>
    </source>
</evidence>
<dbReference type="PROSITE" id="PS50853">
    <property type="entry name" value="FN3"/>
    <property type="match status" value="1"/>
</dbReference>
<dbReference type="Gene3D" id="2.60.40.10">
    <property type="entry name" value="Immunoglobulins"/>
    <property type="match status" value="1"/>
</dbReference>
<feature type="domain" description="Fibronectin type-III" evidence="1">
    <location>
        <begin position="40"/>
        <end position="132"/>
    </location>
</feature>
<dbReference type="GO" id="GO:0045296">
    <property type="term" value="F:cadherin binding"/>
    <property type="evidence" value="ECO:0007669"/>
    <property type="project" value="TreeGrafter"/>
</dbReference>
<dbReference type="CDD" id="cd00063">
    <property type="entry name" value="FN3"/>
    <property type="match status" value="1"/>
</dbReference>
<organism evidence="2 3">
    <name type="scientific">Anabarilius grahami</name>
    <name type="common">Kanglang fish</name>
    <name type="synonym">Barilius grahami</name>
    <dbReference type="NCBI Taxonomy" id="495550"/>
    <lineage>
        <taxon>Eukaryota</taxon>
        <taxon>Metazoa</taxon>
        <taxon>Chordata</taxon>
        <taxon>Craniata</taxon>
        <taxon>Vertebrata</taxon>
        <taxon>Euteleostomi</taxon>
        <taxon>Actinopterygii</taxon>
        <taxon>Neopterygii</taxon>
        <taxon>Teleostei</taxon>
        <taxon>Ostariophysi</taxon>
        <taxon>Cypriniformes</taxon>
        <taxon>Xenocyprididae</taxon>
        <taxon>Xenocypridinae</taxon>
        <taxon>Xenocypridinae incertae sedis</taxon>
        <taxon>Anabarilius</taxon>
    </lineage>
</organism>
<dbReference type="Proteomes" id="UP000281406">
    <property type="component" value="Unassembled WGS sequence"/>
</dbReference>
<sequence>MRECTFNVLTPGRLYDITVTTITQNIHSSATLKGRTLPLKVNHLKLSNMGKTDSLNASWEKPLGDLDFYYLMLLRGEQTVHNISVPANTTSTLLPFLRPGALHKLMVTTVSRSQTSKLAMAECRTDVKTVPIHTNP</sequence>
<gene>
    <name evidence="2" type="ORF">DPX16_6043</name>
</gene>
<dbReference type="InterPro" id="IPR050713">
    <property type="entry name" value="RTP_Phos/Ushers"/>
</dbReference>
<proteinExistence type="predicted"/>